<protein>
    <submittedName>
        <fullName evidence="1">Uncharacterized protein</fullName>
    </submittedName>
</protein>
<sequence length="52" mass="5842">MLEVPCSQKDMTWGGRMIEVVSVAGMMLLKSFRRSGKDLDDIEHLQSLGDET</sequence>
<reference evidence="1" key="1">
    <citation type="submission" date="2023-07" db="EMBL/GenBank/DDBJ databases">
        <title>Genomic Encyclopedia of Type Strains, Phase IV (KMG-IV): sequencing the most valuable type-strain genomes for metagenomic binning, comparative biology and taxonomic classification.</title>
        <authorList>
            <person name="Goeker M."/>
        </authorList>
    </citation>
    <scope>NUCLEOTIDE SEQUENCE</scope>
    <source>
        <strain evidence="1">DSM 24202</strain>
    </source>
</reference>
<comment type="caution">
    <text evidence="1">The sequence shown here is derived from an EMBL/GenBank/DDBJ whole genome shotgun (WGS) entry which is preliminary data.</text>
</comment>
<evidence type="ECO:0000313" key="1">
    <source>
        <dbReference type="EMBL" id="MDQ0289774.1"/>
    </source>
</evidence>
<accession>A0AAE3VGK4</accession>
<organism evidence="1 2">
    <name type="scientific">Oligosphaera ethanolica</name>
    <dbReference type="NCBI Taxonomy" id="760260"/>
    <lineage>
        <taxon>Bacteria</taxon>
        <taxon>Pseudomonadati</taxon>
        <taxon>Lentisphaerota</taxon>
        <taxon>Oligosphaeria</taxon>
        <taxon>Oligosphaerales</taxon>
        <taxon>Oligosphaeraceae</taxon>
        <taxon>Oligosphaera</taxon>
    </lineage>
</organism>
<gene>
    <name evidence="1" type="ORF">J3R75_001881</name>
</gene>
<dbReference type="Proteomes" id="UP001238163">
    <property type="component" value="Unassembled WGS sequence"/>
</dbReference>
<keyword evidence="2" id="KW-1185">Reference proteome</keyword>
<dbReference type="RefSeq" id="WP_307261229.1">
    <property type="nucleotide sequence ID" value="NZ_JAUSVL010000001.1"/>
</dbReference>
<dbReference type="EMBL" id="JAUSVL010000001">
    <property type="protein sequence ID" value="MDQ0289774.1"/>
    <property type="molecule type" value="Genomic_DNA"/>
</dbReference>
<name>A0AAE3VGK4_9BACT</name>
<proteinExistence type="predicted"/>
<dbReference type="AlphaFoldDB" id="A0AAE3VGK4"/>
<evidence type="ECO:0000313" key="2">
    <source>
        <dbReference type="Proteomes" id="UP001238163"/>
    </source>
</evidence>